<name>A0A3S9MIY3_9ACTN</name>
<accession>A0A3S9MIY3</accession>
<evidence type="ECO:0000313" key="2">
    <source>
        <dbReference type="Proteomes" id="UP000280298"/>
    </source>
</evidence>
<keyword evidence="2" id="KW-1185">Reference proteome</keyword>
<sequence length="111" mass="12256">MSESSNGYACEAGAQDFTATAYRDSKGQRWVTVTGTCSCQTSGYKLKLALASPLLVPVPEELHVNLTEDEPNGPVLDVITPTEVESKFKISDEVERVVFRNRNFSVEIKKE</sequence>
<protein>
    <submittedName>
        <fullName evidence="1">Uncharacterized protein</fullName>
    </submittedName>
</protein>
<dbReference type="KEGG" id="scya:EJ357_41320"/>
<dbReference type="Proteomes" id="UP000280298">
    <property type="component" value="Chromosome"/>
</dbReference>
<proteinExistence type="predicted"/>
<organism evidence="1 2">
    <name type="scientific">Streptomyces cyaneochromogenes</name>
    <dbReference type="NCBI Taxonomy" id="2496836"/>
    <lineage>
        <taxon>Bacteria</taxon>
        <taxon>Bacillati</taxon>
        <taxon>Actinomycetota</taxon>
        <taxon>Actinomycetes</taxon>
        <taxon>Kitasatosporales</taxon>
        <taxon>Streptomycetaceae</taxon>
        <taxon>Streptomyces</taxon>
    </lineage>
</organism>
<dbReference type="RefSeq" id="WP_126397026.1">
    <property type="nucleotide sequence ID" value="NZ_CP034539.1"/>
</dbReference>
<dbReference type="EMBL" id="CP034539">
    <property type="protein sequence ID" value="AZQ39085.1"/>
    <property type="molecule type" value="Genomic_DNA"/>
</dbReference>
<dbReference type="AlphaFoldDB" id="A0A3S9MIY3"/>
<gene>
    <name evidence="1" type="ORF">EJ357_41320</name>
</gene>
<evidence type="ECO:0000313" key="1">
    <source>
        <dbReference type="EMBL" id="AZQ39085.1"/>
    </source>
</evidence>
<dbReference type="OrthoDB" id="4254993at2"/>
<reference evidence="1 2" key="1">
    <citation type="journal article" date="2019" name="Int. J. Syst. Evol. Microbiol.">
        <title>Streptomyces cyaneochromogenes sp. nov., a blue pigment-producing actinomycete from manganese-contaminated soil.</title>
        <authorList>
            <person name="Tang X."/>
            <person name="Zhao J."/>
            <person name="Li K."/>
            <person name="Chen Z."/>
            <person name="Sun Y."/>
            <person name="Gao J."/>
        </authorList>
    </citation>
    <scope>NUCLEOTIDE SEQUENCE [LARGE SCALE GENOMIC DNA]</scope>
    <source>
        <strain evidence="1 2">MK-45</strain>
    </source>
</reference>